<gene>
    <name evidence="8" type="ORF">BHQ10_000186</name>
</gene>
<organism evidence="8 9">
    <name type="scientific">Talaromyces amestolkiae</name>
    <dbReference type="NCBI Taxonomy" id="1196081"/>
    <lineage>
        <taxon>Eukaryota</taxon>
        <taxon>Fungi</taxon>
        <taxon>Dikarya</taxon>
        <taxon>Ascomycota</taxon>
        <taxon>Pezizomycotina</taxon>
        <taxon>Eurotiomycetes</taxon>
        <taxon>Eurotiomycetidae</taxon>
        <taxon>Eurotiales</taxon>
        <taxon>Trichocomaceae</taxon>
        <taxon>Talaromyces</taxon>
        <taxon>Talaromyces sect. Talaromyces</taxon>
    </lineage>
</organism>
<evidence type="ECO:0000259" key="7">
    <source>
        <dbReference type="Pfam" id="PF20684"/>
    </source>
</evidence>
<feature type="transmembrane region" description="Helical" evidence="6">
    <location>
        <begin position="39"/>
        <end position="64"/>
    </location>
</feature>
<keyword evidence="2 6" id="KW-0812">Transmembrane</keyword>
<evidence type="ECO:0000256" key="6">
    <source>
        <dbReference type="SAM" id="Phobius"/>
    </source>
</evidence>
<dbReference type="GO" id="GO:0016020">
    <property type="term" value="C:membrane"/>
    <property type="evidence" value="ECO:0007669"/>
    <property type="project" value="UniProtKB-SubCell"/>
</dbReference>
<dbReference type="STRING" id="1196081.A0A364KKV7"/>
<sequence>MESTNDPSQQQQHGINIHQTDSLIGLWCGILRIVRADDILMIIAWILQAVKIITSTIAIYWGLGRHDWELSSKHAFQNAMRFEMFSMIFGTLCGIFGRVAFAVFLLYFIQRVSRLRTYLVWAIIVLQVVINVLFLAIVLAQCAPSVTGSWDSGSCRTSESVLVIEYLQGAINAASDICLTILAVGLVLQIRAPGYIKAGLGVLISLSLIATVAEIVDAVEGSQTRQEGSDLAYRLNSWNYWYA</sequence>
<name>A0A364KKV7_TALAM</name>
<dbReference type="PANTHER" id="PTHR33048">
    <property type="entry name" value="PTH11-LIKE INTEGRAL MEMBRANE PROTEIN (AFU_ORTHOLOGUE AFUA_5G11245)"/>
    <property type="match status" value="1"/>
</dbReference>
<dbReference type="Proteomes" id="UP000249363">
    <property type="component" value="Unassembled WGS sequence"/>
</dbReference>
<feature type="domain" description="Rhodopsin" evidence="7">
    <location>
        <begin position="33"/>
        <end position="241"/>
    </location>
</feature>
<dbReference type="InterPro" id="IPR049326">
    <property type="entry name" value="Rhodopsin_dom_fungi"/>
</dbReference>
<evidence type="ECO:0000256" key="4">
    <source>
        <dbReference type="ARBA" id="ARBA00023136"/>
    </source>
</evidence>
<evidence type="ECO:0000313" key="9">
    <source>
        <dbReference type="Proteomes" id="UP000249363"/>
    </source>
</evidence>
<dbReference type="OrthoDB" id="5429740at2759"/>
<proteinExistence type="inferred from homology"/>
<comment type="caution">
    <text evidence="8">The sequence shown here is derived from an EMBL/GenBank/DDBJ whole genome shotgun (WGS) entry which is preliminary data.</text>
</comment>
<dbReference type="PANTHER" id="PTHR33048:SF146">
    <property type="entry name" value="INTEGRAL MEMBRANE PROTEIN"/>
    <property type="match status" value="1"/>
</dbReference>
<comment type="subcellular location">
    <subcellularLocation>
        <location evidence="1">Membrane</location>
        <topology evidence="1">Multi-pass membrane protein</topology>
    </subcellularLocation>
</comment>
<keyword evidence="3 6" id="KW-1133">Transmembrane helix</keyword>
<evidence type="ECO:0000256" key="2">
    <source>
        <dbReference type="ARBA" id="ARBA00022692"/>
    </source>
</evidence>
<keyword evidence="9" id="KW-1185">Reference proteome</keyword>
<dbReference type="RefSeq" id="XP_040728691.1">
    <property type="nucleotide sequence ID" value="XM_040873942.1"/>
</dbReference>
<accession>A0A364KKV7</accession>
<feature type="transmembrane region" description="Helical" evidence="6">
    <location>
        <begin position="84"/>
        <end position="109"/>
    </location>
</feature>
<dbReference type="AlphaFoldDB" id="A0A364KKV7"/>
<comment type="similarity">
    <text evidence="5">Belongs to the SAT4 family.</text>
</comment>
<dbReference type="GeneID" id="63789403"/>
<feature type="transmembrane region" description="Helical" evidence="6">
    <location>
        <begin position="166"/>
        <end position="188"/>
    </location>
</feature>
<evidence type="ECO:0000256" key="1">
    <source>
        <dbReference type="ARBA" id="ARBA00004141"/>
    </source>
</evidence>
<evidence type="ECO:0000256" key="5">
    <source>
        <dbReference type="ARBA" id="ARBA00038359"/>
    </source>
</evidence>
<dbReference type="EMBL" id="MIKG01000001">
    <property type="protein sequence ID" value="RAO64174.1"/>
    <property type="molecule type" value="Genomic_DNA"/>
</dbReference>
<dbReference type="InterPro" id="IPR052337">
    <property type="entry name" value="SAT4-like"/>
</dbReference>
<protein>
    <recommendedName>
        <fullName evidence="7">Rhodopsin domain-containing protein</fullName>
    </recommendedName>
</protein>
<feature type="transmembrane region" description="Helical" evidence="6">
    <location>
        <begin position="118"/>
        <end position="140"/>
    </location>
</feature>
<keyword evidence="4 6" id="KW-0472">Membrane</keyword>
<evidence type="ECO:0000256" key="3">
    <source>
        <dbReference type="ARBA" id="ARBA00022989"/>
    </source>
</evidence>
<evidence type="ECO:0000313" key="8">
    <source>
        <dbReference type="EMBL" id="RAO64174.1"/>
    </source>
</evidence>
<dbReference type="Pfam" id="PF20684">
    <property type="entry name" value="Fung_rhodopsin"/>
    <property type="match status" value="1"/>
</dbReference>
<reference evidence="8 9" key="1">
    <citation type="journal article" date="2017" name="Biotechnol. Biofuels">
        <title>Differential beta-glucosidase expression as a function of carbon source availability in Talaromyces amestolkiae: a genomic and proteomic approach.</title>
        <authorList>
            <person name="de Eugenio L.I."/>
            <person name="Mendez-Liter J.A."/>
            <person name="Nieto-Dominguez M."/>
            <person name="Alonso L."/>
            <person name="Gil-Munoz J."/>
            <person name="Barriuso J."/>
            <person name="Prieto A."/>
            <person name="Martinez M.J."/>
        </authorList>
    </citation>
    <scope>NUCLEOTIDE SEQUENCE [LARGE SCALE GENOMIC DNA]</scope>
    <source>
        <strain evidence="8 9">CIB</strain>
    </source>
</reference>